<comment type="caution">
    <text evidence="2">The sequence shown here is derived from an EMBL/GenBank/DDBJ whole genome shotgun (WGS) entry which is preliminary data.</text>
</comment>
<keyword evidence="3" id="KW-1185">Reference proteome</keyword>
<reference evidence="2" key="1">
    <citation type="journal article" date="2023" name="IMA Fungus">
        <title>Comparative genomic study of the Penicillium genus elucidates a diverse pangenome and 15 lateral gene transfer events.</title>
        <authorList>
            <person name="Petersen C."/>
            <person name="Sorensen T."/>
            <person name="Nielsen M.R."/>
            <person name="Sondergaard T.E."/>
            <person name="Sorensen J.L."/>
            <person name="Fitzpatrick D.A."/>
            <person name="Frisvad J.C."/>
            <person name="Nielsen K.L."/>
        </authorList>
    </citation>
    <scope>NUCLEOTIDE SEQUENCE</scope>
    <source>
        <strain evidence="2">IBT 12815</strain>
    </source>
</reference>
<evidence type="ECO:0000313" key="3">
    <source>
        <dbReference type="Proteomes" id="UP001213799"/>
    </source>
</evidence>
<feature type="compositionally biased region" description="Polar residues" evidence="1">
    <location>
        <begin position="39"/>
        <end position="76"/>
    </location>
</feature>
<dbReference type="AlphaFoldDB" id="A0AAD6DN05"/>
<dbReference type="Proteomes" id="UP001213799">
    <property type="component" value="Unassembled WGS sequence"/>
</dbReference>
<proteinExistence type="predicted"/>
<accession>A0AAD6DN05</accession>
<dbReference type="RefSeq" id="XP_056748124.1">
    <property type="nucleotide sequence ID" value="XM_056902837.1"/>
</dbReference>
<dbReference type="EMBL" id="JAQJAE010000006">
    <property type="protein sequence ID" value="KAJ5589105.1"/>
    <property type="molecule type" value="Genomic_DNA"/>
</dbReference>
<gene>
    <name evidence="2" type="ORF">N7537_011783</name>
</gene>
<name>A0AAD6DN05_9EURO</name>
<reference evidence="2" key="2">
    <citation type="submission" date="2023-01" db="EMBL/GenBank/DDBJ databases">
        <authorList>
            <person name="Petersen C."/>
        </authorList>
    </citation>
    <scope>NUCLEOTIDE SEQUENCE</scope>
    <source>
        <strain evidence="2">IBT 12815</strain>
    </source>
</reference>
<feature type="region of interest" description="Disordered" evidence="1">
    <location>
        <begin position="28"/>
        <end position="76"/>
    </location>
</feature>
<protein>
    <submittedName>
        <fullName evidence="2">Uncharacterized protein</fullName>
    </submittedName>
</protein>
<dbReference type="GeneID" id="81593079"/>
<organism evidence="2 3">
    <name type="scientific">Penicillium hordei</name>
    <dbReference type="NCBI Taxonomy" id="40994"/>
    <lineage>
        <taxon>Eukaryota</taxon>
        <taxon>Fungi</taxon>
        <taxon>Dikarya</taxon>
        <taxon>Ascomycota</taxon>
        <taxon>Pezizomycotina</taxon>
        <taxon>Eurotiomycetes</taxon>
        <taxon>Eurotiomycetidae</taxon>
        <taxon>Eurotiales</taxon>
        <taxon>Aspergillaceae</taxon>
        <taxon>Penicillium</taxon>
    </lineage>
</organism>
<evidence type="ECO:0000256" key="1">
    <source>
        <dbReference type="SAM" id="MobiDB-lite"/>
    </source>
</evidence>
<evidence type="ECO:0000313" key="2">
    <source>
        <dbReference type="EMBL" id="KAJ5589105.1"/>
    </source>
</evidence>
<sequence>MSRQGRTNRNRDKAFYNLSNNFEKHVLHMSPEFKPVPSGASSGHSDEGTSTQSLARRSTFRSPYSGTRDTETPSGK</sequence>